<reference evidence="3" key="1">
    <citation type="journal article" date="2014" name="Proc. Natl. Acad. Sci. U.S.A.">
        <title>Extensive sampling of basidiomycete genomes demonstrates inadequacy of the white-rot/brown-rot paradigm for wood decay fungi.</title>
        <authorList>
            <person name="Riley R."/>
            <person name="Salamov A.A."/>
            <person name="Brown D.W."/>
            <person name="Nagy L.G."/>
            <person name="Floudas D."/>
            <person name="Held B.W."/>
            <person name="Levasseur A."/>
            <person name="Lombard V."/>
            <person name="Morin E."/>
            <person name="Otillar R."/>
            <person name="Lindquist E.A."/>
            <person name="Sun H."/>
            <person name="LaButti K.M."/>
            <person name="Schmutz J."/>
            <person name="Jabbour D."/>
            <person name="Luo H."/>
            <person name="Baker S.E."/>
            <person name="Pisabarro A.G."/>
            <person name="Walton J.D."/>
            <person name="Blanchette R.A."/>
            <person name="Henrissat B."/>
            <person name="Martin F."/>
            <person name="Cullen D."/>
            <person name="Hibbett D.S."/>
            <person name="Grigoriev I.V."/>
        </authorList>
    </citation>
    <scope>NUCLEOTIDE SEQUENCE [LARGE SCALE GENOMIC DNA]</scope>
    <source>
        <strain evidence="3">CBS 339.88</strain>
    </source>
</reference>
<name>A0A067TD94_GALM3</name>
<feature type="coiled-coil region" evidence="1">
    <location>
        <begin position="60"/>
        <end position="94"/>
    </location>
</feature>
<dbReference type="Proteomes" id="UP000027222">
    <property type="component" value="Unassembled WGS sequence"/>
</dbReference>
<dbReference type="HOGENOM" id="CLU_018544_12_0_1"/>
<evidence type="ECO:0000313" key="2">
    <source>
        <dbReference type="EMBL" id="KDR81190.1"/>
    </source>
</evidence>
<keyword evidence="3" id="KW-1185">Reference proteome</keyword>
<dbReference type="Gene3D" id="3.80.10.10">
    <property type="entry name" value="Ribonuclease Inhibitor"/>
    <property type="match status" value="1"/>
</dbReference>
<dbReference type="AlphaFoldDB" id="A0A067TD94"/>
<dbReference type="PANTHER" id="PTHR38926">
    <property type="entry name" value="F-BOX DOMAIN CONTAINING PROTEIN, EXPRESSED"/>
    <property type="match status" value="1"/>
</dbReference>
<sequence length="607" mass="69072">MDYDYWIPNAVVLPPMPEATEETPEEELDTPLIDSFPFASRLKSNYIPSEEEVVEIEALLKAPAKELEDMAAEIDRLQAELDAQKKKHGNLQKQFTTCSALVSVPRRLPDDILREMFLRCLPTKNNALMDRDTAPLIFTRICNHWRRVALSTPLLWSTIHIPVTREEMPRRMAQTWPKVVFTEEEAIARAVGRAGFISRWLQRSGAAPLRISFFGSRQISTTPPIFFEKYVETVLPFASRLKSLWLTGANTSYDRLTAVPASDLCCLESLFLDLHHSTPLPSEDFGSWKKCGLLRSPGLRRLSIRPPLQLIKKFEINWSQLTHIALGGGSDHHFAGAFLGLNDVSIILQPCLNLIDCVLSFRPNFYPDTFENVPSVYLPALRRLSIQEHMNVLPLIEKIEAPNLVDVNFQSSVRDANLTLSALIGQTRGTIRKIAIDSVYLTHETFIKCLTNCPELTSLSLKKTSNLGYDYQLANDIPEFPIDDQLLEFLTTEGCPRLEVFNCHFPVDFSFDRFMAFVRSKQDGLNSGLAKLKSISLRHTFPQGAETVPWQLRPEMKEYIDAGLSFKYNYTPLWQSTSGRCFQANDGIPFGFFGNDDDDEIWKWKED</sequence>
<dbReference type="InterPro" id="IPR032675">
    <property type="entry name" value="LRR_dom_sf"/>
</dbReference>
<organism evidence="2 3">
    <name type="scientific">Galerina marginata (strain CBS 339.88)</name>
    <dbReference type="NCBI Taxonomy" id="685588"/>
    <lineage>
        <taxon>Eukaryota</taxon>
        <taxon>Fungi</taxon>
        <taxon>Dikarya</taxon>
        <taxon>Basidiomycota</taxon>
        <taxon>Agaricomycotina</taxon>
        <taxon>Agaricomycetes</taxon>
        <taxon>Agaricomycetidae</taxon>
        <taxon>Agaricales</taxon>
        <taxon>Agaricineae</taxon>
        <taxon>Strophariaceae</taxon>
        <taxon>Galerina</taxon>
    </lineage>
</organism>
<accession>A0A067TD94</accession>
<protein>
    <submittedName>
        <fullName evidence="2">Uncharacterized protein</fullName>
    </submittedName>
</protein>
<keyword evidence="1" id="KW-0175">Coiled coil</keyword>
<proteinExistence type="predicted"/>
<dbReference type="OrthoDB" id="3248197at2759"/>
<gene>
    <name evidence="2" type="ORF">GALMADRAFT_116222</name>
</gene>
<dbReference type="STRING" id="685588.A0A067TD94"/>
<dbReference type="PANTHER" id="PTHR38926:SF5">
    <property type="entry name" value="F-BOX AND LEUCINE-RICH REPEAT PROTEIN 6"/>
    <property type="match status" value="1"/>
</dbReference>
<dbReference type="EMBL" id="KL142371">
    <property type="protein sequence ID" value="KDR81190.1"/>
    <property type="molecule type" value="Genomic_DNA"/>
</dbReference>
<evidence type="ECO:0000313" key="3">
    <source>
        <dbReference type="Proteomes" id="UP000027222"/>
    </source>
</evidence>
<evidence type="ECO:0000256" key="1">
    <source>
        <dbReference type="SAM" id="Coils"/>
    </source>
</evidence>